<dbReference type="PANTHER" id="PTHR43823">
    <property type="entry name" value="SPORULATION PROTEIN YKVU"/>
    <property type="match status" value="1"/>
</dbReference>
<reference evidence="11" key="1">
    <citation type="submission" date="2020-10" db="EMBL/GenBank/DDBJ databases">
        <authorList>
            <person name="Gilroy R."/>
        </authorList>
    </citation>
    <scope>NUCLEOTIDE SEQUENCE</scope>
    <source>
        <strain evidence="11">CHK121-14286</strain>
    </source>
</reference>
<reference evidence="11" key="2">
    <citation type="journal article" date="2021" name="PeerJ">
        <title>Extensive microbial diversity within the chicken gut microbiome revealed by metagenomics and culture.</title>
        <authorList>
            <person name="Gilroy R."/>
            <person name="Ravi A."/>
            <person name="Getino M."/>
            <person name="Pursley I."/>
            <person name="Horton D.L."/>
            <person name="Alikhan N.F."/>
            <person name="Baker D."/>
            <person name="Gharbi K."/>
            <person name="Hall N."/>
            <person name="Watson M."/>
            <person name="Adriaenssens E.M."/>
            <person name="Foster-Nyarko E."/>
            <person name="Jarju S."/>
            <person name="Secka A."/>
            <person name="Antonio M."/>
            <person name="Oren A."/>
            <person name="Chaudhuri R.R."/>
            <person name="La Ragione R."/>
            <person name="Hildebrand F."/>
            <person name="Pallen M.J."/>
        </authorList>
    </citation>
    <scope>NUCLEOTIDE SEQUENCE</scope>
    <source>
        <strain evidence="11">CHK121-14286</strain>
    </source>
</reference>
<dbReference type="PIRSF" id="PIRSF006603">
    <property type="entry name" value="DinF"/>
    <property type="match status" value="1"/>
</dbReference>
<protein>
    <recommendedName>
        <fullName evidence="3">Multidrug export protein MepA</fullName>
    </recommendedName>
</protein>
<dbReference type="GO" id="GO:0005886">
    <property type="term" value="C:plasma membrane"/>
    <property type="evidence" value="ECO:0007669"/>
    <property type="project" value="UniProtKB-SubCell"/>
</dbReference>
<keyword evidence="4" id="KW-0813">Transport</keyword>
<keyword evidence="7 10" id="KW-1133">Transmembrane helix</keyword>
<dbReference type="InterPro" id="IPR051327">
    <property type="entry name" value="MATE_MepA_subfamily"/>
</dbReference>
<gene>
    <name evidence="11" type="ORF">IAC95_02190</name>
</gene>
<feature type="transmembrane region" description="Helical" evidence="10">
    <location>
        <begin position="234"/>
        <end position="255"/>
    </location>
</feature>
<evidence type="ECO:0000256" key="10">
    <source>
        <dbReference type="SAM" id="Phobius"/>
    </source>
</evidence>
<sequence length="451" mass="49050">MIKLSDNFTYKKLLRFATAPILMMICISVYSVVDGLFVSNFVGKDAFTAINLVFPYIMVLGAVGFMFGAGGSAIVSKTIGEGKNQLAKSYFSLVTLVAVLSGIVFAVAGILLLQPVSVWMGAEGEVLPLCKTYGTIILCALPFFVLQNMYQSFFATAQKPRLGFVVTVASGVTNILLDALFVVGLKWGIAGAAVGTAMSQFIGGVVPTIYFFSKNKSLLNFCPFRWNGRLLLKVCTNGSSELLGNIAMSLVAMLYNKQLMRLVGDSAVDAYGVMQYVQFVFVAVFIGYCLAVTPVVGFNFGAQNRRELQNVFSKSLVIIAVTAVAMVGSCFALADVISHLFVGYDSEMHAMTVHGMYLYCICFAFVGFNMFGSSFFTALNNGLISAILSFGRTLVFQVACIYILPLWWGLDGIWLSTVVAEFLSLMLTVTMFLTNNRRYGYLPSKNKKSAV</sequence>
<dbReference type="GO" id="GO:0042910">
    <property type="term" value="F:xenobiotic transmembrane transporter activity"/>
    <property type="evidence" value="ECO:0007669"/>
    <property type="project" value="InterPro"/>
</dbReference>
<accession>A0A9D1E3R0</accession>
<evidence type="ECO:0000256" key="8">
    <source>
        <dbReference type="ARBA" id="ARBA00023136"/>
    </source>
</evidence>
<feature type="transmembrane region" description="Helical" evidence="10">
    <location>
        <begin position="87"/>
        <end position="113"/>
    </location>
</feature>
<evidence type="ECO:0000256" key="9">
    <source>
        <dbReference type="ARBA" id="ARBA00023251"/>
    </source>
</evidence>
<organism evidence="11 12">
    <name type="scientific">Candidatus Fimimonas gallinarum</name>
    <dbReference type="NCBI Taxonomy" id="2840821"/>
    <lineage>
        <taxon>Bacteria</taxon>
        <taxon>Pseudomonadati</taxon>
        <taxon>Myxococcota</taxon>
        <taxon>Myxococcia</taxon>
        <taxon>Myxococcales</taxon>
        <taxon>Cystobacterineae</taxon>
        <taxon>Myxococcaceae</taxon>
        <taxon>Myxococcaceae incertae sedis</taxon>
        <taxon>Candidatus Fimimonas</taxon>
    </lineage>
</organism>
<feature type="transmembrane region" description="Helical" evidence="10">
    <location>
        <begin position="12"/>
        <end position="33"/>
    </location>
</feature>
<dbReference type="GO" id="GO:0046677">
    <property type="term" value="P:response to antibiotic"/>
    <property type="evidence" value="ECO:0007669"/>
    <property type="project" value="UniProtKB-KW"/>
</dbReference>
<feature type="transmembrane region" description="Helical" evidence="10">
    <location>
        <begin position="275"/>
        <end position="296"/>
    </location>
</feature>
<dbReference type="InterPro" id="IPR045070">
    <property type="entry name" value="MATE_MepA-like"/>
</dbReference>
<evidence type="ECO:0000256" key="2">
    <source>
        <dbReference type="ARBA" id="ARBA00008417"/>
    </source>
</evidence>
<feature type="transmembrane region" description="Helical" evidence="10">
    <location>
        <begin position="53"/>
        <end position="75"/>
    </location>
</feature>
<keyword evidence="9" id="KW-0046">Antibiotic resistance</keyword>
<dbReference type="EMBL" id="DVHL01000017">
    <property type="protein sequence ID" value="HIR65685.1"/>
    <property type="molecule type" value="Genomic_DNA"/>
</dbReference>
<evidence type="ECO:0000256" key="7">
    <source>
        <dbReference type="ARBA" id="ARBA00022989"/>
    </source>
</evidence>
<dbReference type="InterPro" id="IPR002528">
    <property type="entry name" value="MATE_fam"/>
</dbReference>
<feature type="transmembrane region" description="Helical" evidence="10">
    <location>
        <begin position="162"/>
        <end position="183"/>
    </location>
</feature>
<keyword evidence="5" id="KW-1003">Cell membrane</keyword>
<keyword evidence="6 10" id="KW-0812">Transmembrane</keyword>
<dbReference type="CDD" id="cd13143">
    <property type="entry name" value="MATE_MepA_like"/>
    <property type="match status" value="1"/>
</dbReference>
<comment type="subcellular location">
    <subcellularLocation>
        <location evidence="1">Cell membrane</location>
        <topology evidence="1">Multi-pass membrane protein</topology>
    </subcellularLocation>
</comment>
<feature type="transmembrane region" description="Helical" evidence="10">
    <location>
        <begin position="383"/>
        <end position="407"/>
    </location>
</feature>
<dbReference type="InterPro" id="IPR048279">
    <property type="entry name" value="MdtK-like"/>
</dbReference>
<evidence type="ECO:0000256" key="3">
    <source>
        <dbReference type="ARBA" id="ARBA00022106"/>
    </source>
</evidence>
<dbReference type="GO" id="GO:0015297">
    <property type="term" value="F:antiporter activity"/>
    <property type="evidence" value="ECO:0007669"/>
    <property type="project" value="InterPro"/>
</dbReference>
<comment type="similarity">
    <text evidence="2">Belongs to the multi antimicrobial extrusion (MATE) (TC 2.A.66.1) family. MepA subfamily.</text>
</comment>
<feature type="transmembrane region" description="Helical" evidence="10">
    <location>
        <begin position="189"/>
        <end position="213"/>
    </location>
</feature>
<evidence type="ECO:0000256" key="6">
    <source>
        <dbReference type="ARBA" id="ARBA00022692"/>
    </source>
</evidence>
<feature type="transmembrane region" description="Helical" evidence="10">
    <location>
        <begin position="413"/>
        <end position="433"/>
    </location>
</feature>
<dbReference type="AlphaFoldDB" id="A0A9D1E3R0"/>
<keyword evidence="8 10" id="KW-0472">Membrane</keyword>
<proteinExistence type="inferred from homology"/>
<name>A0A9D1E3R0_9BACT</name>
<evidence type="ECO:0000256" key="4">
    <source>
        <dbReference type="ARBA" id="ARBA00022448"/>
    </source>
</evidence>
<comment type="caution">
    <text evidence="11">The sequence shown here is derived from an EMBL/GenBank/DDBJ whole genome shotgun (WGS) entry which is preliminary data.</text>
</comment>
<dbReference type="Proteomes" id="UP000824200">
    <property type="component" value="Unassembled WGS sequence"/>
</dbReference>
<dbReference type="PANTHER" id="PTHR43823:SF3">
    <property type="entry name" value="MULTIDRUG EXPORT PROTEIN MEPA"/>
    <property type="match status" value="1"/>
</dbReference>
<feature type="transmembrane region" description="Helical" evidence="10">
    <location>
        <begin position="133"/>
        <end position="150"/>
    </location>
</feature>
<feature type="transmembrane region" description="Helical" evidence="10">
    <location>
        <begin position="356"/>
        <end position="376"/>
    </location>
</feature>
<evidence type="ECO:0000313" key="12">
    <source>
        <dbReference type="Proteomes" id="UP000824200"/>
    </source>
</evidence>
<evidence type="ECO:0000313" key="11">
    <source>
        <dbReference type="EMBL" id="HIR65685.1"/>
    </source>
</evidence>
<dbReference type="Pfam" id="PF01554">
    <property type="entry name" value="MatE"/>
    <property type="match status" value="2"/>
</dbReference>
<feature type="transmembrane region" description="Helical" evidence="10">
    <location>
        <begin position="316"/>
        <end position="344"/>
    </location>
</feature>
<evidence type="ECO:0000256" key="1">
    <source>
        <dbReference type="ARBA" id="ARBA00004651"/>
    </source>
</evidence>
<evidence type="ECO:0000256" key="5">
    <source>
        <dbReference type="ARBA" id="ARBA00022475"/>
    </source>
</evidence>